<gene>
    <name evidence="3" type="ORF">FIBSPDRAFT_937825</name>
</gene>
<evidence type="ECO:0000313" key="4">
    <source>
        <dbReference type="Proteomes" id="UP000076532"/>
    </source>
</evidence>
<dbReference type="InterPro" id="IPR054464">
    <property type="entry name" value="ULD_fung"/>
</dbReference>
<evidence type="ECO:0000313" key="3">
    <source>
        <dbReference type="EMBL" id="KZP10891.1"/>
    </source>
</evidence>
<protein>
    <recommendedName>
        <fullName evidence="2">Ubiquitin-like domain-containing protein</fullName>
    </recommendedName>
</protein>
<feature type="compositionally biased region" description="Polar residues" evidence="1">
    <location>
        <begin position="546"/>
        <end position="557"/>
    </location>
</feature>
<feature type="region of interest" description="Disordered" evidence="1">
    <location>
        <begin position="529"/>
        <end position="565"/>
    </location>
</feature>
<feature type="region of interest" description="Disordered" evidence="1">
    <location>
        <begin position="486"/>
        <end position="510"/>
    </location>
</feature>
<dbReference type="EMBL" id="KV417672">
    <property type="protein sequence ID" value="KZP10891.1"/>
    <property type="molecule type" value="Genomic_DNA"/>
</dbReference>
<sequence length="565" mass="62382">MDTILEIDEAKNREKGIFGTHGTSGGMVYNVNGTFAMGDHIDHIEHAVYNFFNIAPDEVLERLRSTYTQGSPPNESTTTNTIPIISPSLSVAQPHIPSASGPPTNHIAINGFTVTYDPSASATDSLFEIRVIVDIMDALIENPSLRHSVTLPETLACLHRILKLTELAVQVYRDTPLAQTLSLAIIAETKNCRQLLKDLLKNLSDCHYVLSAAMLHYIRQYIWSRTGECSASAGLNSKLRACHNSFAACILALGSFASHELEWGMGTGDLTELHSFSLLVKQESISLQHIRVDTVIVVDHLGRHLPVPTIFCDSRQDFHVVITGFCRDQAGGSRIQRGDYRILSLDDDEVINPTEFHTALQPGMTVGMTIVLREQSQERNSNKEHRCPRCNHINSKVITASGWVSCRKCNGQFQISPESGSIISPHMICILRDGMRENEGIASEILENERLGGLNQETAPERKTTVGYKNIPSLDAITQRLVKARSRIDGSSKPPEAQMNQETAPEMKPVGYKNIPSLDAITQRLAKAKSLSIDRSSKLPEAQMIEYSQTPGASMQSPEHPLQFP</sequence>
<dbReference type="OrthoDB" id="5429838at2759"/>
<proteinExistence type="predicted"/>
<feature type="domain" description="Ubiquitin-like" evidence="2">
    <location>
        <begin position="292"/>
        <end position="373"/>
    </location>
</feature>
<dbReference type="STRING" id="436010.A0A165ZSV7"/>
<organism evidence="3 4">
    <name type="scientific">Athelia psychrophila</name>
    <dbReference type="NCBI Taxonomy" id="1759441"/>
    <lineage>
        <taxon>Eukaryota</taxon>
        <taxon>Fungi</taxon>
        <taxon>Dikarya</taxon>
        <taxon>Basidiomycota</taxon>
        <taxon>Agaricomycotina</taxon>
        <taxon>Agaricomycetes</taxon>
        <taxon>Agaricomycetidae</taxon>
        <taxon>Atheliales</taxon>
        <taxon>Atheliaceae</taxon>
        <taxon>Athelia</taxon>
    </lineage>
</organism>
<reference evidence="3 4" key="1">
    <citation type="journal article" date="2016" name="Mol. Biol. Evol.">
        <title>Comparative Genomics of Early-Diverging Mushroom-Forming Fungi Provides Insights into the Origins of Lignocellulose Decay Capabilities.</title>
        <authorList>
            <person name="Nagy L.G."/>
            <person name="Riley R."/>
            <person name="Tritt A."/>
            <person name="Adam C."/>
            <person name="Daum C."/>
            <person name="Floudas D."/>
            <person name="Sun H."/>
            <person name="Yadav J.S."/>
            <person name="Pangilinan J."/>
            <person name="Larsson K.H."/>
            <person name="Matsuura K."/>
            <person name="Barry K."/>
            <person name="Labutti K."/>
            <person name="Kuo R."/>
            <person name="Ohm R.A."/>
            <person name="Bhattacharya S.S."/>
            <person name="Shirouzu T."/>
            <person name="Yoshinaga Y."/>
            <person name="Martin F.M."/>
            <person name="Grigoriev I.V."/>
            <person name="Hibbett D.S."/>
        </authorList>
    </citation>
    <scope>NUCLEOTIDE SEQUENCE [LARGE SCALE GENOMIC DNA]</scope>
    <source>
        <strain evidence="3 4">CBS 109695</strain>
    </source>
</reference>
<evidence type="ECO:0000256" key="1">
    <source>
        <dbReference type="SAM" id="MobiDB-lite"/>
    </source>
</evidence>
<accession>A0A165ZSV7</accession>
<dbReference type="Proteomes" id="UP000076532">
    <property type="component" value="Unassembled WGS sequence"/>
</dbReference>
<keyword evidence="4" id="KW-1185">Reference proteome</keyword>
<evidence type="ECO:0000259" key="2">
    <source>
        <dbReference type="Pfam" id="PF22893"/>
    </source>
</evidence>
<dbReference type="AlphaFoldDB" id="A0A165ZSV7"/>
<name>A0A165ZSV7_9AGAM</name>
<dbReference type="Pfam" id="PF22893">
    <property type="entry name" value="ULD_2"/>
    <property type="match status" value="1"/>
</dbReference>